<accession>A0A017SW79</accession>
<name>A0A017SW79_9BACT</name>
<dbReference type="EMBL" id="ASRX01000096">
    <property type="protein sequence ID" value="EYF00875.1"/>
    <property type="molecule type" value="Genomic_DNA"/>
</dbReference>
<organism evidence="1 2">
    <name type="scientific">Chondromyces apiculatus DSM 436</name>
    <dbReference type="NCBI Taxonomy" id="1192034"/>
    <lineage>
        <taxon>Bacteria</taxon>
        <taxon>Pseudomonadati</taxon>
        <taxon>Myxococcota</taxon>
        <taxon>Polyangia</taxon>
        <taxon>Polyangiales</taxon>
        <taxon>Polyangiaceae</taxon>
        <taxon>Chondromyces</taxon>
    </lineage>
</organism>
<dbReference type="AlphaFoldDB" id="A0A017SW79"/>
<evidence type="ECO:0000313" key="2">
    <source>
        <dbReference type="Proteomes" id="UP000019678"/>
    </source>
</evidence>
<protein>
    <submittedName>
        <fullName evidence="1">Uncharacterized protein</fullName>
    </submittedName>
</protein>
<gene>
    <name evidence="1" type="ORF">CAP_8964</name>
</gene>
<evidence type="ECO:0000313" key="1">
    <source>
        <dbReference type="EMBL" id="EYF00875.1"/>
    </source>
</evidence>
<proteinExistence type="predicted"/>
<comment type="caution">
    <text evidence="1">The sequence shown here is derived from an EMBL/GenBank/DDBJ whole genome shotgun (WGS) entry which is preliminary data.</text>
</comment>
<reference evidence="1 2" key="1">
    <citation type="submission" date="2013-05" db="EMBL/GenBank/DDBJ databases">
        <title>Genome assembly of Chondromyces apiculatus DSM 436.</title>
        <authorList>
            <person name="Sharma G."/>
            <person name="Khatri I."/>
            <person name="Kaur C."/>
            <person name="Mayilraj S."/>
            <person name="Subramanian S."/>
        </authorList>
    </citation>
    <scope>NUCLEOTIDE SEQUENCE [LARGE SCALE GENOMIC DNA]</scope>
    <source>
        <strain evidence="1 2">DSM 436</strain>
    </source>
</reference>
<keyword evidence="2" id="KW-1185">Reference proteome</keyword>
<dbReference type="STRING" id="1192034.CAP_8964"/>
<sequence>MNAAPGTSVFGRVIDVSPSAWRRRGSARTPAVCRSQHLRPSRLLGLDRVLAPSDDVRSVDRVLAGVFWKRGGAGGSDALAPVIQLRF</sequence>
<dbReference type="Proteomes" id="UP000019678">
    <property type="component" value="Unassembled WGS sequence"/>
</dbReference>